<evidence type="ECO:0000313" key="1">
    <source>
        <dbReference type="EMBL" id="KAK1137266.1"/>
    </source>
</evidence>
<protein>
    <submittedName>
        <fullName evidence="1">Uncharacterized protein</fullName>
    </submittedName>
</protein>
<sequence length="248" mass="28814">MLQERAENLMFSDAQIMFEIIAIIRKKFSESASRSIDNNRLAGGIKMADDLFGLKFENEEIKSFTIKAKFDKAEYEEKLNEYYEKYSPIISRRAFKNTIIDKLRSKNSESAYLGFGTIELTQYIIENRECIVALNSDFIVQRKSNVVIDGLVTTYFEEEEQLWKDAYAKTILGRSITDRNVPEEFLYFCISLRCIYKRTAADIKKRNNVPQNAEREDSKMFEEVSTPLFQNLNSAKCESVAIDDILDK</sequence>
<evidence type="ECO:0000313" key="2">
    <source>
        <dbReference type="Proteomes" id="UP001177670"/>
    </source>
</evidence>
<gene>
    <name evidence="1" type="ORF">K0M31_001780</name>
</gene>
<reference evidence="1" key="1">
    <citation type="submission" date="2021-10" db="EMBL/GenBank/DDBJ databases">
        <title>Melipona bicolor Genome sequencing and assembly.</title>
        <authorList>
            <person name="Araujo N.S."/>
            <person name="Arias M.C."/>
        </authorList>
    </citation>
    <scope>NUCLEOTIDE SEQUENCE</scope>
    <source>
        <strain evidence="1">USP_2M_L1-L4_2017</strain>
        <tissue evidence="1">Whole body</tissue>
    </source>
</reference>
<organism evidence="1 2">
    <name type="scientific">Melipona bicolor</name>
    <dbReference type="NCBI Taxonomy" id="60889"/>
    <lineage>
        <taxon>Eukaryota</taxon>
        <taxon>Metazoa</taxon>
        <taxon>Ecdysozoa</taxon>
        <taxon>Arthropoda</taxon>
        <taxon>Hexapoda</taxon>
        <taxon>Insecta</taxon>
        <taxon>Pterygota</taxon>
        <taxon>Neoptera</taxon>
        <taxon>Endopterygota</taxon>
        <taxon>Hymenoptera</taxon>
        <taxon>Apocrita</taxon>
        <taxon>Aculeata</taxon>
        <taxon>Apoidea</taxon>
        <taxon>Anthophila</taxon>
        <taxon>Apidae</taxon>
        <taxon>Melipona</taxon>
    </lineage>
</organism>
<name>A0AA40GG95_9HYME</name>
<keyword evidence="2" id="KW-1185">Reference proteome</keyword>
<dbReference type="AlphaFoldDB" id="A0AA40GG95"/>
<proteinExistence type="predicted"/>
<dbReference type="Proteomes" id="UP001177670">
    <property type="component" value="Unassembled WGS sequence"/>
</dbReference>
<accession>A0AA40GG95</accession>
<dbReference type="EMBL" id="JAHYIQ010000001">
    <property type="protein sequence ID" value="KAK1137266.1"/>
    <property type="molecule type" value="Genomic_DNA"/>
</dbReference>
<comment type="caution">
    <text evidence="1">The sequence shown here is derived from an EMBL/GenBank/DDBJ whole genome shotgun (WGS) entry which is preliminary data.</text>
</comment>